<keyword evidence="3" id="KW-1185">Reference proteome</keyword>
<accession>A0A139GT61</accession>
<name>A0A139GT61_9PEZI</name>
<proteinExistence type="predicted"/>
<dbReference type="EMBL" id="LFZO01001539">
    <property type="protein sequence ID" value="KXS93361.1"/>
    <property type="molecule type" value="Genomic_DNA"/>
</dbReference>
<keyword evidence="1" id="KW-1133">Transmembrane helix</keyword>
<gene>
    <name evidence="2" type="ORF">AC579_3243</name>
</gene>
<keyword evidence="1" id="KW-0472">Membrane</keyword>
<dbReference type="AlphaFoldDB" id="A0A139GT61"/>
<evidence type="ECO:0000256" key="1">
    <source>
        <dbReference type="SAM" id="Phobius"/>
    </source>
</evidence>
<feature type="transmembrane region" description="Helical" evidence="1">
    <location>
        <begin position="119"/>
        <end position="144"/>
    </location>
</feature>
<keyword evidence="1" id="KW-0812">Transmembrane</keyword>
<comment type="caution">
    <text evidence="2">The sequence shown here is derived from an EMBL/GenBank/DDBJ whole genome shotgun (WGS) entry which is preliminary data.</text>
</comment>
<organism evidence="2 3">
    <name type="scientific">Pseudocercospora musae</name>
    <dbReference type="NCBI Taxonomy" id="113226"/>
    <lineage>
        <taxon>Eukaryota</taxon>
        <taxon>Fungi</taxon>
        <taxon>Dikarya</taxon>
        <taxon>Ascomycota</taxon>
        <taxon>Pezizomycotina</taxon>
        <taxon>Dothideomycetes</taxon>
        <taxon>Dothideomycetidae</taxon>
        <taxon>Mycosphaerellales</taxon>
        <taxon>Mycosphaerellaceae</taxon>
        <taxon>Pseudocercospora</taxon>
    </lineage>
</organism>
<evidence type="ECO:0000313" key="2">
    <source>
        <dbReference type="EMBL" id="KXS93361.1"/>
    </source>
</evidence>
<feature type="transmembrane region" description="Helical" evidence="1">
    <location>
        <begin position="20"/>
        <end position="40"/>
    </location>
</feature>
<reference evidence="2 3" key="1">
    <citation type="submission" date="2015-07" db="EMBL/GenBank/DDBJ databases">
        <title>Comparative genomics of the Sigatoka disease complex on banana suggests a link between parallel evolutionary changes in Pseudocercospora fijiensis and Pseudocercospora eumusae and increased virulence on the banana host.</title>
        <authorList>
            <person name="Chang T.-C."/>
            <person name="Salvucci A."/>
            <person name="Crous P.W."/>
            <person name="Stergiopoulos I."/>
        </authorList>
    </citation>
    <scope>NUCLEOTIDE SEQUENCE [LARGE SCALE GENOMIC DNA]</scope>
    <source>
        <strain evidence="2 3">CBS 116634</strain>
    </source>
</reference>
<evidence type="ECO:0000313" key="3">
    <source>
        <dbReference type="Proteomes" id="UP000073492"/>
    </source>
</evidence>
<protein>
    <submittedName>
        <fullName evidence="2">Uncharacterized protein</fullName>
    </submittedName>
</protein>
<sequence>MVSMFLRPHLALQLIRAEFFFFLASVLIVGFIIIFLQRIIDDLALLALGLARDWLEHRTPRAIGWALIRTSRSIANHVLGGLQIVLAMGQEDGLTNTSVFANVRRKLETLAPAWKFGVIVFRVFLVFLVFLFFLITNALLVAWLRTVDVDLRALRDL</sequence>
<dbReference type="Proteomes" id="UP000073492">
    <property type="component" value="Unassembled WGS sequence"/>
</dbReference>